<feature type="transmembrane region" description="Helical" evidence="6">
    <location>
        <begin position="20"/>
        <end position="39"/>
    </location>
</feature>
<feature type="transmembrane region" description="Helical" evidence="6">
    <location>
        <begin position="104"/>
        <end position="124"/>
    </location>
</feature>
<keyword evidence="2" id="KW-1003">Cell membrane</keyword>
<evidence type="ECO:0000256" key="4">
    <source>
        <dbReference type="ARBA" id="ARBA00022989"/>
    </source>
</evidence>
<dbReference type="PANTHER" id="PTHR36115:SF4">
    <property type="entry name" value="MEMBRANE PROTEIN"/>
    <property type="match status" value="1"/>
</dbReference>
<dbReference type="Proteomes" id="UP000027219">
    <property type="component" value="Unassembled WGS sequence"/>
</dbReference>
<name>A0A066UHT7_9VIBR</name>
<keyword evidence="4 6" id="KW-1133">Transmembrane helix</keyword>
<organism evidence="8 9">
    <name type="scientific">Vibrio fortis</name>
    <dbReference type="NCBI Taxonomy" id="212667"/>
    <lineage>
        <taxon>Bacteria</taxon>
        <taxon>Pseudomonadati</taxon>
        <taxon>Pseudomonadota</taxon>
        <taxon>Gammaproteobacteria</taxon>
        <taxon>Vibrionales</taxon>
        <taxon>Vibrionaceae</taxon>
        <taxon>Vibrio</taxon>
    </lineage>
</organism>
<evidence type="ECO:0000256" key="6">
    <source>
        <dbReference type="SAM" id="Phobius"/>
    </source>
</evidence>
<dbReference type="AlphaFoldDB" id="A0A066UHT7"/>
<dbReference type="PANTHER" id="PTHR36115">
    <property type="entry name" value="PROLINE-RICH ANTIGEN HOMOLOG-RELATED"/>
    <property type="match status" value="1"/>
</dbReference>
<evidence type="ECO:0000313" key="8">
    <source>
        <dbReference type="EMBL" id="KDN26996.1"/>
    </source>
</evidence>
<feature type="transmembrane region" description="Helical" evidence="6">
    <location>
        <begin position="130"/>
        <end position="149"/>
    </location>
</feature>
<comment type="caution">
    <text evidence="8">The sequence shown here is derived from an EMBL/GenBank/DDBJ whole genome shotgun (WGS) entry which is preliminary data.</text>
</comment>
<comment type="subcellular location">
    <subcellularLocation>
        <location evidence="1">Cell membrane</location>
        <topology evidence="1">Multi-pass membrane protein</topology>
    </subcellularLocation>
</comment>
<evidence type="ECO:0000256" key="2">
    <source>
        <dbReference type="ARBA" id="ARBA00022475"/>
    </source>
</evidence>
<keyword evidence="9" id="KW-1185">Reference proteome</keyword>
<evidence type="ECO:0000313" key="9">
    <source>
        <dbReference type="Proteomes" id="UP000027219"/>
    </source>
</evidence>
<feature type="transmembrane region" description="Helical" evidence="6">
    <location>
        <begin position="51"/>
        <end position="73"/>
    </location>
</feature>
<dbReference type="EMBL" id="JFFR01000027">
    <property type="protein sequence ID" value="KDN26996.1"/>
    <property type="molecule type" value="Genomic_DNA"/>
</dbReference>
<dbReference type="OrthoDB" id="8612316at2"/>
<reference evidence="8 9" key="1">
    <citation type="submission" date="2014-02" db="EMBL/GenBank/DDBJ databases">
        <title>Vibrio fortis Dalian14 Genome Sequencing.</title>
        <authorList>
            <person name="Wang Y."/>
            <person name="Song L."/>
            <person name="Liu G."/>
            <person name="Ding J."/>
        </authorList>
    </citation>
    <scope>NUCLEOTIDE SEQUENCE [LARGE SCALE GENOMIC DNA]</scope>
    <source>
        <strain evidence="8 9">Dalian14</strain>
    </source>
</reference>
<protein>
    <recommendedName>
        <fullName evidence="7">RDD domain-containing protein</fullName>
    </recommendedName>
</protein>
<dbReference type="STRING" id="212667.VFDL14_18910"/>
<dbReference type="RefSeq" id="WP_050487451.1">
    <property type="nucleotide sequence ID" value="NZ_JFFR01000027.1"/>
</dbReference>
<proteinExistence type="predicted"/>
<evidence type="ECO:0000256" key="5">
    <source>
        <dbReference type="ARBA" id="ARBA00023136"/>
    </source>
</evidence>
<keyword evidence="5 6" id="KW-0472">Membrane</keyword>
<keyword evidence="3 6" id="KW-0812">Transmembrane</keyword>
<dbReference type="InterPro" id="IPR010432">
    <property type="entry name" value="RDD"/>
</dbReference>
<dbReference type="GO" id="GO:0005886">
    <property type="term" value="C:plasma membrane"/>
    <property type="evidence" value="ECO:0007669"/>
    <property type="project" value="UniProtKB-SubCell"/>
</dbReference>
<evidence type="ECO:0000256" key="3">
    <source>
        <dbReference type="ARBA" id="ARBA00022692"/>
    </source>
</evidence>
<sequence>MLGHIEITEMKVASRWSRFWAWFIDGLVACALMIPLFYFEPTRNLMFSNDVLGLVSTYVFSAFLYLLCHGYLLHKYGQTIGKNVFEIAMFSTDTHQPLSLSKFIFMRWAPFSLIILPARLYEIFPTVELFKLLSLLAIFAAVVNILLIFGKQKRCLHDRLAGSLVVDVSKPRKIDFSEA</sequence>
<dbReference type="Pfam" id="PF06271">
    <property type="entry name" value="RDD"/>
    <property type="match status" value="1"/>
</dbReference>
<feature type="domain" description="RDD" evidence="7">
    <location>
        <begin position="12"/>
        <end position="162"/>
    </location>
</feature>
<dbReference type="InterPro" id="IPR051791">
    <property type="entry name" value="Pra-immunoreactive"/>
</dbReference>
<evidence type="ECO:0000259" key="7">
    <source>
        <dbReference type="Pfam" id="PF06271"/>
    </source>
</evidence>
<gene>
    <name evidence="8" type="ORF">VFDL14_18910</name>
</gene>
<evidence type="ECO:0000256" key="1">
    <source>
        <dbReference type="ARBA" id="ARBA00004651"/>
    </source>
</evidence>
<accession>A0A066UHT7</accession>